<proteinExistence type="predicted"/>
<sequence length="194" mass="21227">MTAEADLGSITEVLEALLDASNDDRVTVRQIVEKMGERSFAPLLLIPAMILVSPVSSIPGMPTFGAIIIALVTVQMLLGRKHLWLPEKLAERSITADRLERAVNWLRKPAAWIDRHVHQRLCYLTFRPLSHFALLTCLAVTMVMPLMEFVPALATVAAFAITLFAIGLMTRDGVFVIGGYSFTGLGVLAATLII</sequence>
<reference evidence="2" key="1">
    <citation type="submission" date="2020-08" db="EMBL/GenBank/DDBJ databases">
        <title>Genomic Encyclopedia of Type Strains, Phase IV (KMG-IV): sequencing the most valuable type-strain genomes for metagenomic binning, comparative biology and taxonomic classification.</title>
        <authorList>
            <person name="Goeker M."/>
        </authorList>
    </citation>
    <scope>NUCLEOTIDE SEQUENCE [LARGE SCALE GENOMIC DNA]</scope>
    <source>
        <strain evidence="2">DSM 105040</strain>
    </source>
</reference>
<feature type="transmembrane region" description="Helical" evidence="1">
    <location>
        <begin position="174"/>
        <end position="193"/>
    </location>
</feature>
<gene>
    <name evidence="2" type="ORF">GGR17_001534</name>
</gene>
<comment type="caution">
    <text evidence="2">The sequence shown here is derived from an EMBL/GenBank/DDBJ whole genome shotgun (WGS) entry which is preliminary data.</text>
</comment>
<evidence type="ECO:0000256" key="1">
    <source>
        <dbReference type="SAM" id="Phobius"/>
    </source>
</evidence>
<evidence type="ECO:0000313" key="3">
    <source>
        <dbReference type="Proteomes" id="UP000585681"/>
    </source>
</evidence>
<feature type="transmembrane region" description="Helical" evidence="1">
    <location>
        <begin position="61"/>
        <end position="78"/>
    </location>
</feature>
<keyword evidence="3" id="KW-1185">Reference proteome</keyword>
<keyword evidence="1" id="KW-0812">Transmembrane</keyword>
<evidence type="ECO:0000313" key="2">
    <source>
        <dbReference type="EMBL" id="MBB4021743.1"/>
    </source>
</evidence>
<dbReference type="AlphaFoldDB" id="A0A840CA49"/>
<keyword evidence="1" id="KW-0472">Membrane</keyword>
<dbReference type="PANTHER" id="PTHR41795:SF1">
    <property type="entry name" value="EXOPOLYSACCHARIDE SYNTHESIS PROTEIN"/>
    <property type="match status" value="1"/>
</dbReference>
<keyword evidence="1" id="KW-1133">Transmembrane helix</keyword>
<feature type="transmembrane region" description="Helical" evidence="1">
    <location>
        <begin position="121"/>
        <end position="143"/>
    </location>
</feature>
<dbReference type="EMBL" id="JACIEQ010000001">
    <property type="protein sequence ID" value="MBB4021743.1"/>
    <property type="molecule type" value="Genomic_DNA"/>
</dbReference>
<dbReference type="PIRSF" id="PIRSF033239">
    <property type="entry name" value="ExoD"/>
    <property type="match status" value="1"/>
</dbReference>
<organism evidence="2 3">
    <name type="scientific">Actibacterium naphthalenivorans</name>
    <dbReference type="NCBI Taxonomy" id="1614693"/>
    <lineage>
        <taxon>Bacteria</taxon>
        <taxon>Pseudomonadati</taxon>
        <taxon>Pseudomonadota</taxon>
        <taxon>Alphaproteobacteria</taxon>
        <taxon>Rhodobacterales</taxon>
        <taxon>Roseobacteraceae</taxon>
        <taxon>Actibacterium</taxon>
    </lineage>
</organism>
<dbReference type="PANTHER" id="PTHR41795">
    <property type="entry name" value="EXOPOLYSACCHARIDE SYNTHESIS PROTEIN"/>
    <property type="match status" value="1"/>
</dbReference>
<accession>A0A840CA49</accession>
<dbReference type="Proteomes" id="UP000585681">
    <property type="component" value="Unassembled WGS sequence"/>
</dbReference>
<evidence type="ECO:0008006" key="4">
    <source>
        <dbReference type="Google" id="ProtNLM"/>
    </source>
</evidence>
<dbReference type="RefSeq" id="WP_054540178.1">
    <property type="nucleotide sequence ID" value="NZ_JACIEQ010000001.1"/>
</dbReference>
<feature type="transmembrane region" description="Helical" evidence="1">
    <location>
        <begin position="149"/>
        <end position="167"/>
    </location>
</feature>
<dbReference type="InterPro" id="IPR010331">
    <property type="entry name" value="ExoD"/>
</dbReference>
<name>A0A840CA49_9RHOB</name>
<dbReference type="Pfam" id="PF06055">
    <property type="entry name" value="ExoD"/>
    <property type="match status" value="1"/>
</dbReference>
<protein>
    <recommendedName>
        <fullName evidence="4">Exopolysaccharide synthesis, ExoD</fullName>
    </recommendedName>
</protein>